<evidence type="ECO:0008006" key="4">
    <source>
        <dbReference type="Google" id="ProtNLM"/>
    </source>
</evidence>
<evidence type="ECO:0000313" key="2">
    <source>
        <dbReference type="EMBL" id="TWF41612.1"/>
    </source>
</evidence>
<dbReference type="Gene3D" id="3.40.50.1820">
    <property type="entry name" value="alpha/beta hydrolase"/>
    <property type="match status" value="1"/>
</dbReference>
<dbReference type="InterPro" id="IPR058180">
    <property type="entry name" value="BPSS1187-like"/>
</dbReference>
<dbReference type="InterPro" id="IPR029058">
    <property type="entry name" value="AB_hydrolase_fold"/>
</dbReference>
<dbReference type="SUPFAM" id="SSF53474">
    <property type="entry name" value="alpha/beta-Hydrolases"/>
    <property type="match status" value="1"/>
</dbReference>
<accession>A0A561PU16</accession>
<keyword evidence="3" id="KW-1185">Reference proteome</keyword>
<dbReference type="Proteomes" id="UP000320811">
    <property type="component" value="Unassembled WGS sequence"/>
</dbReference>
<comment type="caution">
    <text evidence="2">The sequence shown here is derived from an EMBL/GenBank/DDBJ whole genome shotgun (WGS) entry which is preliminary data.</text>
</comment>
<proteinExistence type="predicted"/>
<dbReference type="EMBL" id="VIWO01000003">
    <property type="protein sequence ID" value="TWF41612.1"/>
    <property type="molecule type" value="Genomic_DNA"/>
</dbReference>
<dbReference type="AlphaFoldDB" id="A0A561PU16"/>
<evidence type="ECO:0000256" key="1">
    <source>
        <dbReference type="SAM" id="SignalP"/>
    </source>
</evidence>
<protein>
    <recommendedName>
        <fullName evidence="4">Chlorophyllase-like protein</fullName>
    </recommendedName>
</protein>
<reference evidence="2 3" key="1">
    <citation type="submission" date="2019-06" db="EMBL/GenBank/DDBJ databases">
        <title>Sorghum-associated microbial communities from plants grown in Nebraska, USA.</title>
        <authorList>
            <person name="Schachtman D."/>
        </authorList>
    </citation>
    <scope>NUCLEOTIDE SEQUENCE [LARGE SCALE GENOMIC DNA]</scope>
    <source>
        <strain evidence="2 3">1209</strain>
    </source>
</reference>
<dbReference type="NCBIfam" id="NF047580">
    <property type="entry name" value="BPSS1187_fam"/>
    <property type="match status" value="1"/>
</dbReference>
<organism evidence="2 3">
    <name type="scientific">Chitinophaga polysaccharea</name>
    <dbReference type="NCBI Taxonomy" id="1293035"/>
    <lineage>
        <taxon>Bacteria</taxon>
        <taxon>Pseudomonadati</taxon>
        <taxon>Bacteroidota</taxon>
        <taxon>Chitinophagia</taxon>
        <taxon>Chitinophagales</taxon>
        <taxon>Chitinophagaceae</taxon>
        <taxon>Chitinophaga</taxon>
    </lineage>
</organism>
<sequence>MFVMRILKAIVLLFATWLLAATAYAQVKVQLIDPAATQAGIQTVHSPHMAMQPAAGTNQHRLLLMIPGTGGAAVHMRSFDSCFAAMGYYVISLDYMNNVITTVCSKSEDSTCFDHFREEIMFGTPVSDKVAVDSMNSIVHRVTALLKYLAGKDAGWKMFLKQGGPAWDKIVVAGHSQGAGHAAFMGKHFRMGGVLLFSGPQDYLQQFHRPAGWQWEHGLTPVGRYYAFLHVRDPYVFDYQAQDVAAVIRPAAADTTMVSPGVTVAGKRQILVTDIDRKDTHGSTLSTEFVPVWRYMISNATKK</sequence>
<name>A0A561PU16_9BACT</name>
<keyword evidence="1" id="KW-0732">Signal</keyword>
<evidence type="ECO:0000313" key="3">
    <source>
        <dbReference type="Proteomes" id="UP000320811"/>
    </source>
</evidence>
<gene>
    <name evidence="2" type="ORF">FHW36_103416</name>
</gene>
<feature type="chain" id="PRO_5022216064" description="Chlorophyllase-like protein" evidence="1">
    <location>
        <begin position="26"/>
        <end position="303"/>
    </location>
</feature>
<feature type="signal peptide" evidence="1">
    <location>
        <begin position="1"/>
        <end position="25"/>
    </location>
</feature>